<evidence type="ECO:0000313" key="2">
    <source>
        <dbReference type="Proteomes" id="UP001215598"/>
    </source>
</evidence>
<keyword evidence="2" id="KW-1185">Reference proteome</keyword>
<dbReference type="EMBL" id="JARKIB010000240">
    <property type="protein sequence ID" value="KAJ7720441.1"/>
    <property type="molecule type" value="Genomic_DNA"/>
</dbReference>
<evidence type="ECO:0000313" key="1">
    <source>
        <dbReference type="EMBL" id="KAJ7720441.1"/>
    </source>
</evidence>
<dbReference type="AlphaFoldDB" id="A0AAD7HHQ1"/>
<sequence>MLSELPPGPYGSNWGSGACGLLEGERGLIVKRLEMWWDLPHPIYGSAEGIAPPALLKVVPFLKINTSALTFDLTPTATDPTPERIHIETSRGQTWDKGVDDAKDKVTINVGSGVFVGMAGWYGWDVDAVAALFLRSPVTKTAVGNITYSPDPIGGAVGLTPLTLNEAHCSNPAGAHDPITWQFGGKPNA</sequence>
<dbReference type="Proteomes" id="UP001215598">
    <property type="component" value="Unassembled WGS sequence"/>
</dbReference>
<gene>
    <name evidence="1" type="ORF">B0H16DRAFT_1738862</name>
</gene>
<reference evidence="1" key="1">
    <citation type="submission" date="2023-03" db="EMBL/GenBank/DDBJ databases">
        <title>Massive genome expansion in bonnet fungi (Mycena s.s.) driven by repeated elements and novel gene families across ecological guilds.</title>
        <authorList>
            <consortium name="Lawrence Berkeley National Laboratory"/>
            <person name="Harder C.B."/>
            <person name="Miyauchi S."/>
            <person name="Viragh M."/>
            <person name="Kuo A."/>
            <person name="Thoen E."/>
            <person name="Andreopoulos B."/>
            <person name="Lu D."/>
            <person name="Skrede I."/>
            <person name="Drula E."/>
            <person name="Henrissat B."/>
            <person name="Morin E."/>
            <person name="Kohler A."/>
            <person name="Barry K."/>
            <person name="LaButti K."/>
            <person name="Morin E."/>
            <person name="Salamov A."/>
            <person name="Lipzen A."/>
            <person name="Mereny Z."/>
            <person name="Hegedus B."/>
            <person name="Baldrian P."/>
            <person name="Stursova M."/>
            <person name="Weitz H."/>
            <person name="Taylor A."/>
            <person name="Grigoriev I.V."/>
            <person name="Nagy L.G."/>
            <person name="Martin F."/>
            <person name="Kauserud H."/>
        </authorList>
    </citation>
    <scope>NUCLEOTIDE SEQUENCE</scope>
    <source>
        <strain evidence="1">CBHHK182m</strain>
    </source>
</reference>
<name>A0AAD7HHQ1_9AGAR</name>
<proteinExistence type="predicted"/>
<protein>
    <submittedName>
        <fullName evidence="1">Uncharacterized protein</fullName>
    </submittedName>
</protein>
<comment type="caution">
    <text evidence="1">The sequence shown here is derived from an EMBL/GenBank/DDBJ whole genome shotgun (WGS) entry which is preliminary data.</text>
</comment>
<organism evidence="1 2">
    <name type="scientific">Mycena metata</name>
    <dbReference type="NCBI Taxonomy" id="1033252"/>
    <lineage>
        <taxon>Eukaryota</taxon>
        <taxon>Fungi</taxon>
        <taxon>Dikarya</taxon>
        <taxon>Basidiomycota</taxon>
        <taxon>Agaricomycotina</taxon>
        <taxon>Agaricomycetes</taxon>
        <taxon>Agaricomycetidae</taxon>
        <taxon>Agaricales</taxon>
        <taxon>Marasmiineae</taxon>
        <taxon>Mycenaceae</taxon>
        <taxon>Mycena</taxon>
    </lineage>
</organism>
<accession>A0AAD7HHQ1</accession>